<feature type="repeat" description="TPR" evidence="7">
    <location>
        <begin position="167"/>
        <end position="200"/>
    </location>
</feature>
<dbReference type="Pfam" id="PF01753">
    <property type="entry name" value="zf-MYND"/>
    <property type="match status" value="1"/>
</dbReference>
<dbReference type="PANTHER" id="PTHR44943:SF8">
    <property type="entry name" value="TPR REPEAT-CONTAINING PROTEIN MJ0263"/>
    <property type="match status" value="1"/>
</dbReference>
<dbReference type="PANTHER" id="PTHR44943">
    <property type="entry name" value="CELLULOSE SYNTHASE OPERON PROTEIN C"/>
    <property type="match status" value="1"/>
</dbReference>
<name>A0AAW2ZIN9_9EUKA</name>
<evidence type="ECO:0000313" key="10">
    <source>
        <dbReference type="Proteomes" id="UP001431209"/>
    </source>
</evidence>
<dbReference type="InterPro" id="IPR036770">
    <property type="entry name" value="Ankyrin_rpt-contain_sf"/>
</dbReference>
<dbReference type="Proteomes" id="UP001431209">
    <property type="component" value="Unassembled WGS sequence"/>
</dbReference>
<evidence type="ECO:0000256" key="3">
    <source>
        <dbReference type="ARBA" id="ARBA00022771"/>
    </source>
</evidence>
<comment type="caution">
    <text evidence="9">The sequence shown here is derived from an EMBL/GenBank/DDBJ whole genome shotgun (WGS) entry which is preliminary data.</text>
</comment>
<keyword evidence="4 7" id="KW-0802">TPR repeat</keyword>
<gene>
    <name evidence="9" type="ORF">AKO1_011566</name>
</gene>
<dbReference type="Gene3D" id="6.10.140.2220">
    <property type="match status" value="1"/>
</dbReference>
<dbReference type="AlphaFoldDB" id="A0AAW2ZIN9"/>
<keyword evidence="3 6" id="KW-0863">Zinc-finger</keyword>
<dbReference type="SMART" id="SM00248">
    <property type="entry name" value="ANK"/>
    <property type="match status" value="3"/>
</dbReference>
<dbReference type="InterPro" id="IPR002893">
    <property type="entry name" value="Znf_MYND"/>
</dbReference>
<evidence type="ECO:0000256" key="7">
    <source>
        <dbReference type="PROSITE-ProRule" id="PRU00339"/>
    </source>
</evidence>
<reference evidence="9 10" key="1">
    <citation type="submission" date="2024-03" db="EMBL/GenBank/DDBJ databases">
        <title>The Acrasis kona genome and developmental transcriptomes reveal deep origins of eukaryotic multicellular pathways.</title>
        <authorList>
            <person name="Sheikh S."/>
            <person name="Fu C.-J."/>
            <person name="Brown M.W."/>
            <person name="Baldauf S.L."/>
        </authorList>
    </citation>
    <scope>NUCLEOTIDE SEQUENCE [LARGE SCALE GENOMIC DNA]</scope>
    <source>
        <strain evidence="9 10">ATCC MYA-3509</strain>
    </source>
</reference>
<dbReference type="SUPFAM" id="SSF48452">
    <property type="entry name" value="TPR-like"/>
    <property type="match status" value="1"/>
</dbReference>
<dbReference type="InterPro" id="IPR002110">
    <property type="entry name" value="Ankyrin_rpt"/>
</dbReference>
<evidence type="ECO:0000256" key="6">
    <source>
        <dbReference type="PROSITE-ProRule" id="PRU00134"/>
    </source>
</evidence>
<dbReference type="SUPFAM" id="SSF144232">
    <property type="entry name" value="HIT/MYND zinc finger-like"/>
    <property type="match status" value="1"/>
</dbReference>
<keyword evidence="2" id="KW-0677">Repeat</keyword>
<evidence type="ECO:0000259" key="8">
    <source>
        <dbReference type="PROSITE" id="PS50865"/>
    </source>
</evidence>
<organism evidence="9 10">
    <name type="scientific">Acrasis kona</name>
    <dbReference type="NCBI Taxonomy" id="1008807"/>
    <lineage>
        <taxon>Eukaryota</taxon>
        <taxon>Discoba</taxon>
        <taxon>Heterolobosea</taxon>
        <taxon>Tetramitia</taxon>
        <taxon>Eutetramitia</taxon>
        <taxon>Acrasidae</taxon>
        <taxon>Acrasis</taxon>
    </lineage>
</organism>
<protein>
    <submittedName>
        <fullName evidence="9">Ankyrin repeat-containing protein</fullName>
    </submittedName>
</protein>
<dbReference type="Pfam" id="PF00023">
    <property type="entry name" value="Ank"/>
    <property type="match status" value="1"/>
</dbReference>
<evidence type="ECO:0000256" key="2">
    <source>
        <dbReference type="ARBA" id="ARBA00022737"/>
    </source>
</evidence>
<evidence type="ECO:0000256" key="1">
    <source>
        <dbReference type="ARBA" id="ARBA00022723"/>
    </source>
</evidence>
<feature type="domain" description="MYND-type" evidence="8">
    <location>
        <begin position="605"/>
        <end position="646"/>
    </location>
</feature>
<dbReference type="InterPro" id="IPR051685">
    <property type="entry name" value="Ycf3/AcsC/BcsC/TPR_MFPF"/>
</dbReference>
<keyword evidence="5" id="KW-0862">Zinc</keyword>
<dbReference type="PROSITE" id="PS50005">
    <property type="entry name" value="TPR"/>
    <property type="match status" value="1"/>
</dbReference>
<proteinExistence type="predicted"/>
<dbReference type="Pfam" id="PF07719">
    <property type="entry name" value="TPR_2"/>
    <property type="match status" value="1"/>
</dbReference>
<dbReference type="PROSITE" id="PS50865">
    <property type="entry name" value="ZF_MYND_2"/>
    <property type="match status" value="1"/>
</dbReference>
<accession>A0AAW2ZIN9</accession>
<dbReference type="InterPro" id="IPR019734">
    <property type="entry name" value="TPR_rpt"/>
</dbReference>
<dbReference type="InterPro" id="IPR011990">
    <property type="entry name" value="TPR-like_helical_dom_sf"/>
</dbReference>
<dbReference type="EMBL" id="JAOPGA020001597">
    <property type="protein sequence ID" value="KAL0489723.1"/>
    <property type="molecule type" value="Genomic_DNA"/>
</dbReference>
<dbReference type="Gene3D" id="1.25.40.10">
    <property type="entry name" value="Tetratricopeptide repeat domain"/>
    <property type="match status" value="1"/>
</dbReference>
<dbReference type="SUPFAM" id="SSF48403">
    <property type="entry name" value="Ankyrin repeat"/>
    <property type="match status" value="1"/>
</dbReference>
<evidence type="ECO:0000256" key="5">
    <source>
        <dbReference type="ARBA" id="ARBA00022833"/>
    </source>
</evidence>
<evidence type="ECO:0000256" key="4">
    <source>
        <dbReference type="ARBA" id="ARBA00022803"/>
    </source>
</evidence>
<dbReference type="PROSITE" id="PS01360">
    <property type="entry name" value="ZF_MYND_1"/>
    <property type="match status" value="1"/>
</dbReference>
<sequence>MFQFHNLFDSLPYGVKTQIPNASVPLNFERYGDAYPQYSEFMGVHEKLKDEYEQTCFSSDVSLEQNMCQPDMFKSNNLYKAHIMALKAYESARSKPEEAIKMARDSIEIAPTCDAYSVLAICGSTNYEEALEFYSKGIQIGPTMTKKFNEVVKKREVFGLHSTRGYFRCVHGEANTLRKMGRYKESIQAYERLIQLDPTRHTYSSYSNFRAHMPETYIKAGNWRAADKLLTTDNQLTDMMSSNVTCLWAQSLCDFVIRKKNKFAYEYFLHDDVDKNIIGALLNGPLVIPFMTGQIPLPSIPIPSTYVSDTKQRQPAVSHQANYASQNKTLWTSTPGALAWAQKNLNTLKCIRLLKPEAFAQWISYDNEPSSYETFEKYVNSEHGIFVNDVYTSKYASILHDIVQLNDVRYLKLLIDKGANLTPSKVDLYPIHLACYYDRKPEIIELLIKSGSDPTDGGKIGLSPLEMTANQGNWIAMHTVFKNRPQLKNNQKLLEALMDHIFSTSVYACIRGGGKCQRCTNDKVPHSQNLSFEMCVKLIFGYGYRHKNSSLLPHKGTSFDPLLKVYESFVKSPPVISEPVVNTFSSPVIGSGVVDRVRTAPVEKCFVCGVEESERVPLKRCVACKKAVYCGVECQKKDWKDHKLVCRK</sequence>
<dbReference type="Gene3D" id="1.25.40.20">
    <property type="entry name" value="Ankyrin repeat-containing domain"/>
    <property type="match status" value="1"/>
</dbReference>
<keyword evidence="10" id="KW-1185">Reference proteome</keyword>
<evidence type="ECO:0000313" key="9">
    <source>
        <dbReference type="EMBL" id="KAL0489723.1"/>
    </source>
</evidence>
<dbReference type="SMART" id="SM00028">
    <property type="entry name" value="TPR"/>
    <property type="match status" value="2"/>
</dbReference>
<dbReference type="GO" id="GO:0008270">
    <property type="term" value="F:zinc ion binding"/>
    <property type="evidence" value="ECO:0007669"/>
    <property type="project" value="UniProtKB-KW"/>
</dbReference>
<keyword evidence="1" id="KW-0479">Metal-binding</keyword>
<dbReference type="InterPro" id="IPR013105">
    <property type="entry name" value="TPR_2"/>
</dbReference>